<evidence type="ECO:0000313" key="4">
    <source>
        <dbReference type="Proteomes" id="UP000515165"/>
    </source>
</evidence>
<feature type="domain" description="Sperm microtubule inner protein 1 C-terminal" evidence="3">
    <location>
        <begin position="98"/>
        <end position="214"/>
    </location>
</feature>
<accession>A0A6J2BHG8</accession>
<evidence type="ECO:0000256" key="2">
    <source>
        <dbReference type="SAM" id="SignalP"/>
    </source>
</evidence>
<reference evidence="5" key="1">
    <citation type="submission" date="2025-08" db="UniProtKB">
        <authorList>
            <consortium name="RefSeq"/>
        </authorList>
    </citation>
    <scope>IDENTIFICATION</scope>
    <source>
        <tissue evidence="5">Blood</tissue>
    </source>
</reference>
<feature type="signal peptide" evidence="2">
    <location>
        <begin position="1"/>
        <end position="21"/>
    </location>
</feature>
<feature type="compositionally biased region" description="Pro residues" evidence="1">
    <location>
        <begin position="108"/>
        <end position="128"/>
    </location>
</feature>
<dbReference type="GeneID" id="113911762"/>
<keyword evidence="2" id="KW-0732">Signal</keyword>
<evidence type="ECO:0000259" key="3">
    <source>
        <dbReference type="Pfam" id="PF22589"/>
    </source>
</evidence>
<dbReference type="PANTHER" id="PTHR35826">
    <property type="entry name" value="PROTEIN ATP6V1FNB-LIKE"/>
    <property type="match status" value="1"/>
</dbReference>
<evidence type="ECO:0000256" key="1">
    <source>
        <dbReference type="SAM" id="MobiDB-lite"/>
    </source>
</evidence>
<gene>
    <name evidence="5" type="primary">ATP6V1FNB</name>
</gene>
<keyword evidence="4" id="KW-1185">Reference proteome</keyword>
<name>A0A6J2BHG8_ZALCA</name>
<evidence type="ECO:0000313" key="5">
    <source>
        <dbReference type="RefSeq" id="XP_027430446.2"/>
    </source>
</evidence>
<dbReference type="OrthoDB" id="410807at2759"/>
<dbReference type="KEGG" id="zca:113911762"/>
<organism evidence="4 5">
    <name type="scientific">Zalophus californianus</name>
    <name type="common">California sealion</name>
    <dbReference type="NCBI Taxonomy" id="9704"/>
    <lineage>
        <taxon>Eukaryota</taxon>
        <taxon>Metazoa</taxon>
        <taxon>Chordata</taxon>
        <taxon>Craniata</taxon>
        <taxon>Vertebrata</taxon>
        <taxon>Euteleostomi</taxon>
        <taxon>Mammalia</taxon>
        <taxon>Eutheria</taxon>
        <taxon>Laurasiatheria</taxon>
        <taxon>Carnivora</taxon>
        <taxon>Caniformia</taxon>
        <taxon>Pinnipedia</taxon>
        <taxon>Otariidae</taxon>
        <taxon>Zalophus</taxon>
    </lineage>
</organism>
<dbReference type="PANTHER" id="PTHR35826:SF2">
    <property type="entry name" value="PROTEIN ATP6V1FNB"/>
    <property type="match status" value="1"/>
</dbReference>
<dbReference type="RefSeq" id="XP_027430446.2">
    <property type="nucleotide sequence ID" value="XM_027574645.2"/>
</dbReference>
<dbReference type="Proteomes" id="UP000515165">
    <property type="component" value="Chromosome 12"/>
</dbReference>
<feature type="region of interest" description="Disordered" evidence="1">
    <location>
        <begin position="103"/>
        <end position="129"/>
    </location>
</feature>
<dbReference type="AlphaFoldDB" id="A0A6J2BHG8"/>
<sequence>MASRTLALCEVRLGCQVTVLAAPCCQKDPACCCSPLSCSHPAPSLATMSRQLNMDTLRQNFWKEEYLREKTLRCEWHRKYGSMVKAKQKAKAAARLPLKLPTLHPKAPLLPPPAPKAVPTEAPSPAPETPIQSEMHLVPPATQALLYEGISHDFQGRYRYLNTRKLDMPEMRYLFPITTSFAYGWQLGPPVKQELVSCKMCRTESFFRKNGAFSLLDPQDLAL</sequence>
<proteinExistence type="predicted"/>
<feature type="chain" id="PRO_5030156281" evidence="2">
    <location>
        <begin position="22"/>
        <end position="223"/>
    </location>
</feature>
<dbReference type="Pfam" id="PF22589">
    <property type="entry name" value="SPMIP1"/>
    <property type="match status" value="1"/>
</dbReference>
<dbReference type="CTD" id="100130705"/>
<dbReference type="InterPro" id="IPR054323">
    <property type="entry name" value="SPMIP1_C"/>
</dbReference>
<protein>
    <submittedName>
        <fullName evidence="5">Protein ATP6V1FNB</fullName>
    </submittedName>
</protein>